<protein>
    <submittedName>
        <fullName evidence="1">2343_t:CDS:1</fullName>
    </submittedName>
</protein>
<dbReference type="Proteomes" id="UP000789570">
    <property type="component" value="Unassembled WGS sequence"/>
</dbReference>
<dbReference type="EMBL" id="CAJVPQ010008338">
    <property type="protein sequence ID" value="CAG8705873.1"/>
    <property type="molecule type" value="Genomic_DNA"/>
</dbReference>
<sequence length="232" mass="27372">IKEGFYPNKTLLKFTKRPKSFPLLDEYEVIIKWEREKSNTVKYFIHYKNSKPVFRIYYGDNFDQMLETTQSCTNEATQIQKILHPDNNSLISGILLFSVQLQVLKTAHEKRIIKLKPYENLSNYCYNSEDELTLNSIKFSVSIQKDFYQIDFSEVDKKEIKLKHALTVKAIDQKQISQDGYRTIISLSNNLIKEWAISEEKVIINKEMQEKIPISIIKLDNNYSTESFKIHQ</sequence>
<dbReference type="AlphaFoldDB" id="A0A9N9HU17"/>
<proteinExistence type="predicted"/>
<comment type="caution">
    <text evidence="1">The sequence shown here is derived from an EMBL/GenBank/DDBJ whole genome shotgun (WGS) entry which is preliminary data.</text>
</comment>
<accession>A0A9N9HU17</accession>
<dbReference type="OrthoDB" id="2433231at2759"/>
<name>A0A9N9HU17_9GLOM</name>
<organism evidence="1 2">
    <name type="scientific">Funneliformis caledonium</name>
    <dbReference type="NCBI Taxonomy" id="1117310"/>
    <lineage>
        <taxon>Eukaryota</taxon>
        <taxon>Fungi</taxon>
        <taxon>Fungi incertae sedis</taxon>
        <taxon>Mucoromycota</taxon>
        <taxon>Glomeromycotina</taxon>
        <taxon>Glomeromycetes</taxon>
        <taxon>Glomerales</taxon>
        <taxon>Glomeraceae</taxon>
        <taxon>Funneliformis</taxon>
    </lineage>
</organism>
<keyword evidence="2" id="KW-1185">Reference proteome</keyword>
<evidence type="ECO:0000313" key="1">
    <source>
        <dbReference type="EMBL" id="CAG8705873.1"/>
    </source>
</evidence>
<reference evidence="1" key="1">
    <citation type="submission" date="2021-06" db="EMBL/GenBank/DDBJ databases">
        <authorList>
            <person name="Kallberg Y."/>
            <person name="Tangrot J."/>
            <person name="Rosling A."/>
        </authorList>
    </citation>
    <scope>NUCLEOTIDE SEQUENCE</scope>
    <source>
        <strain evidence="1">UK204</strain>
    </source>
</reference>
<evidence type="ECO:0000313" key="2">
    <source>
        <dbReference type="Proteomes" id="UP000789570"/>
    </source>
</evidence>
<gene>
    <name evidence="1" type="ORF">FCALED_LOCUS13697</name>
</gene>
<feature type="non-terminal residue" evidence="1">
    <location>
        <position position="1"/>
    </location>
</feature>